<reference evidence="4" key="2">
    <citation type="submission" date="2024-06" db="EMBL/GenBank/DDBJ databases">
        <authorList>
            <person name="Petrova K.O."/>
            <person name="Toshchakov S.V."/>
            <person name="Boltjanskaja Y.V."/>
            <person name="Kevbrin V.V."/>
        </authorList>
    </citation>
    <scope>NUCLEOTIDE SEQUENCE</scope>
    <source>
        <strain evidence="4">Z-710</strain>
    </source>
</reference>
<dbReference type="EMBL" id="CP159485">
    <property type="protein sequence ID" value="XCI29096.1"/>
    <property type="molecule type" value="Genomic_DNA"/>
</dbReference>
<proteinExistence type="predicted"/>
<organism evidence="4">
    <name type="scientific">Proteinivorax hydrogeniformans</name>
    <dbReference type="NCBI Taxonomy" id="1826727"/>
    <lineage>
        <taxon>Bacteria</taxon>
        <taxon>Bacillati</taxon>
        <taxon>Bacillota</taxon>
        <taxon>Clostridia</taxon>
        <taxon>Eubacteriales</taxon>
        <taxon>Proteinivoracaceae</taxon>
        <taxon>Proteinivorax</taxon>
    </lineage>
</organism>
<dbReference type="SUPFAM" id="SSF52540">
    <property type="entry name" value="P-loop containing nucleoside triphosphate hydrolases"/>
    <property type="match status" value="1"/>
</dbReference>
<dbReference type="PANTHER" id="PTHR43158">
    <property type="entry name" value="SKFA PEPTIDE EXPORT ATP-BINDING PROTEIN SKFE"/>
    <property type="match status" value="1"/>
</dbReference>
<dbReference type="PANTHER" id="PTHR43158:SF5">
    <property type="entry name" value="ABC TRANSPORTER, ATP-BINDING PROTEIN"/>
    <property type="match status" value="1"/>
</dbReference>
<evidence type="ECO:0000313" key="4">
    <source>
        <dbReference type="EMBL" id="XCI29096.1"/>
    </source>
</evidence>
<dbReference type="CDD" id="cd03230">
    <property type="entry name" value="ABC_DR_subfamily_A"/>
    <property type="match status" value="1"/>
</dbReference>
<evidence type="ECO:0000256" key="1">
    <source>
        <dbReference type="ARBA" id="ARBA00022741"/>
    </source>
</evidence>
<evidence type="ECO:0000256" key="2">
    <source>
        <dbReference type="ARBA" id="ARBA00022840"/>
    </source>
</evidence>
<protein>
    <submittedName>
        <fullName evidence="4">ABC transporter ATP-binding protein</fullName>
    </submittedName>
</protein>
<dbReference type="AlphaFoldDB" id="A0AAU8HUM9"/>
<feature type="domain" description="ABC transporter" evidence="3">
    <location>
        <begin position="1"/>
        <end position="231"/>
    </location>
</feature>
<dbReference type="RefSeq" id="WP_353893645.1">
    <property type="nucleotide sequence ID" value="NZ_CP159485.1"/>
</dbReference>
<name>A0AAU8HUM9_9FIRM</name>
<keyword evidence="2 4" id="KW-0067">ATP-binding</keyword>
<evidence type="ECO:0000259" key="3">
    <source>
        <dbReference type="PROSITE" id="PS50893"/>
    </source>
</evidence>
<dbReference type="InterPro" id="IPR027417">
    <property type="entry name" value="P-loop_NTPase"/>
</dbReference>
<dbReference type="InterPro" id="IPR003593">
    <property type="entry name" value="AAA+_ATPase"/>
</dbReference>
<dbReference type="SMART" id="SM00382">
    <property type="entry name" value="AAA"/>
    <property type="match status" value="1"/>
</dbReference>
<dbReference type="GO" id="GO:0016887">
    <property type="term" value="F:ATP hydrolysis activity"/>
    <property type="evidence" value="ECO:0007669"/>
    <property type="project" value="InterPro"/>
</dbReference>
<keyword evidence="1" id="KW-0547">Nucleotide-binding</keyword>
<reference evidence="4" key="1">
    <citation type="journal article" date="2018" name="Antonie Van Leeuwenhoek">
        <title>Proteinivorax hydrogeniformans sp. nov., an anaerobic, haloalkaliphilic bacterium fermenting proteinaceous compounds with high hydrogen production.</title>
        <authorList>
            <person name="Boltyanskaya Y."/>
            <person name="Detkova E."/>
            <person name="Pimenov N."/>
            <person name="Kevbrin V."/>
        </authorList>
    </citation>
    <scope>NUCLEOTIDE SEQUENCE</scope>
    <source>
        <strain evidence="4">Z-710</strain>
    </source>
</reference>
<accession>A0AAU8HUM9</accession>
<gene>
    <name evidence="4" type="ORF">PRVXH_000398</name>
</gene>
<dbReference type="GO" id="GO:0005524">
    <property type="term" value="F:ATP binding"/>
    <property type="evidence" value="ECO:0007669"/>
    <property type="project" value="UniProtKB-KW"/>
</dbReference>
<dbReference type="Gene3D" id="3.40.50.300">
    <property type="entry name" value="P-loop containing nucleotide triphosphate hydrolases"/>
    <property type="match status" value="1"/>
</dbReference>
<dbReference type="PROSITE" id="PS50893">
    <property type="entry name" value="ABC_TRANSPORTER_2"/>
    <property type="match status" value="1"/>
</dbReference>
<sequence>MMNLDVVFSGISLKYGDFEALKDISFSLMPGKIYGLVGRNGAGKTSLLSLMASFRTPSQGFIKIGGEEPFENSRVMPQVSFVYDSDYSVEEWSAMGYFEFAQLYRPDFDLEYAKKLAKRFKLPLDKPINKLSKGMQSSLNAILGLANRSALTIFDEVYLGMDAPTREQFYNEVIEEQSRNPRIMILSTHLVSEMEYLFDHVLILDKGSLIVDGPYDEVVSRGASITGNEVKVDRFVKGMNVLRTQKLGNTKSATVYGEIDEKERMEAQKQGLEIGSVSLQDLFIYLTKEEDSYESTNQLHKR</sequence>
<dbReference type="InterPro" id="IPR003439">
    <property type="entry name" value="ABC_transporter-like_ATP-bd"/>
</dbReference>
<dbReference type="Pfam" id="PF00005">
    <property type="entry name" value="ABC_tran"/>
    <property type="match status" value="1"/>
</dbReference>